<feature type="non-terminal residue" evidence="2">
    <location>
        <position position="1"/>
    </location>
</feature>
<feature type="non-terminal residue" evidence="2">
    <location>
        <position position="113"/>
    </location>
</feature>
<sequence length="113" mass="12605">GFRADRTRLRHQPRVPDRPARRGGCGVDRSALLRRRRQRGPECAGGPDRGELRRLARPAHVHLDRAGAAAARRADDPLRRAAAGDGRFRDHRPRPDDPDRRHRGGGAGPPRQV</sequence>
<evidence type="ECO:0000313" key="2">
    <source>
        <dbReference type="EMBL" id="CAA9221264.1"/>
    </source>
</evidence>
<dbReference type="AlphaFoldDB" id="A0A6J4HE76"/>
<reference evidence="2" key="1">
    <citation type="submission" date="2020-02" db="EMBL/GenBank/DDBJ databases">
        <authorList>
            <person name="Meier V. D."/>
        </authorList>
    </citation>
    <scope>NUCLEOTIDE SEQUENCE</scope>
    <source>
        <strain evidence="2">AVDCRST_MAG27</strain>
    </source>
</reference>
<dbReference type="EMBL" id="CADCTD010000012">
    <property type="protein sequence ID" value="CAA9221264.1"/>
    <property type="molecule type" value="Genomic_DNA"/>
</dbReference>
<feature type="region of interest" description="Disordered" evidence="1">
    <location>
        <begin position="1"/>
        <end position="113"/>
    </location>
</feature>
<gene>
    <name evidence="2" type="ORF">AVDCRST_MAG27-490</name>
</gene>
<protein>
    <submittedName>
        <fullName evidence="2">Uncharacterized protein</fullName>
    </submittedName>
</protein>
<name>A0A6J4HE76_9PROT</name>
<organism evidence="2">
    <name type="scientific">uncultured Craurococcus sp</name>
    <dbReference type="NCBI Taxonomy" id="1135998"/>
    <lineage>
        <taxon>Bacteria</taxon>
        <taxon>Pseudomonadati</taxon>
        <taxon>Pseudomonadota</taxon>
        <taxon>Alphaproteobacteria</taxon>
        <taxon>Acetobacterales</taxon>
        <taxon>Acetobacteraceae</taxon>
        <taxon>Craurococcus</taxon>
        <taxon>environmental samples</taxon>
    </lineage>
</organism>
<proteinExistence type="predicted"/>
<accession>A0A6J4HE76</accession>
<evidence type="ECO:0000256" key="1">
    <source>
        <dbReference type="SAM" id="MobiDB-lite"/>
    </source>
</evidence>